<protein>
    <submittedName>
        <fullName evidence="1">Uncharacterized protein</fullName>
    </submittedName>
</protein>
<dbReference type="EMBL" id="LR796248">
    <property type="protein sequence ID" value="CAB4131288.1"/>
    <property type="molecule type" value="Genomic_DNA"/>
</dbReference>
<name>A0A6J5L9J1_9CAUD</name>
<accession>A0A6J5L9J1</accession>
<organism evidence="1">
    <name type="scientific">uncultured Caudovirales phage</name>
    <dbReference type="NCBI Taxonomy" id="2100421"/>
    <lineage>
        <taxon>Viruses</taxon>
        <taxon>Duplodnaviria</taxon>
        <taxon>Heunggongvirae</taxon>
        <taxon>Uroviricota</taxon>
        <taxon>Caudoviricetes</taxon>
        <taxon>Peduoviridae</taxon>
        <taxon>Maltschvirus</taxon>
        <taxon>Maltschvirus maltsch</taxon>
    </lineage>
</organism>
<gene>
    <name evidence="1" type="ORF">UFOVP122_70</name>
</gene>
<evidence type="ECO:0000313" key="1">
    <source>
        <dbReference type="EMBL" id="CAB4131288.1"/>
    </source>
</evidence>
<reference evidence="1" key="1">
    <citation type="submission" date="2020-04" db="EMBL/GenBank/DDBJ databases">
        <authorList>
            <person name="Chiriac C."/>
            <person name="Salcher M."/>
            <person name="Ghai R."/>
            <person name="Kavagutti S V."/>
        </authorList>
    </citation>
    <scope>NUCLEOTIDE SEQUENCE</scope>
</reference>
<feature type="non-terminal residue" evidence="1">
    <location>
        <position position="1"/>
    </location>
</feature>
<proteinExistence type="predicted"/>
<sequence>DLVKRLRDHLELPSAYTCFHAADRIEDLEAALKFYAANKNYKQIWHEKRQMWVSDITSDQGKIARKALEGKDD</sequence>